<organism evidence="2 3">
    <name type="scientific">Acinetobacter ursingii</name>
    <dbReference type="NCBI Taxonomy" id="108980"/>
    <lineage>
        <taxon>Bacteria</taxon>
        <taxon>Pseudomonadati</taxon>
        <taxon>Pseudomonadota</taxon>
        <taxon>Gammaproteobacteria</taxon>
        <taxon>Moraxellales</taxon>
        <taxon>Moraxellaceae</taxon>
        <taxon>Acinetobacter</taxon>
    </lineage>
</organism>
<feature type="transmembrane region" description="Helical" evidence="1">
    <location>
        <begin position="6"/>
        <end position="24"/>
    </location>
</feature>
<name>A0A3D2SQC6_9GAMM</name>
<comment type="caution">
    <text evidence="2">The sequence shown here is derived from an EMBL/GenBank/DDBJ whole genome shotgun (WGS) entry which is preliminary data.</text>
</comment>
<accession>A0A3D2SQC6</accession>
<protein>
    <submittedName>
        <fullName evidence="2">Uncharacterized protein</fullName>
    </submittedName>
</protein>
<dbReference type="RefSeq" id="WP_049176008.1">
    <property type="nucleotide sequence ID" value="NZ_BKWF01000008.1"/>
</dbReference>
<keyword evidence="1" id="KW-0472">Membrane</keyword>
<proteinExistence type="predicted"/>
<evidence type="ECO:0000313" key="2">
    <source>
        <dbReference type="EMBL" id="HCK31586.1"/>
    </source>
</evidence>
<dbReference type="Proteomes" id="UP000263596">
    <property type="component" value="Unassembled WGS sequence"/>
</dbReference>
<dbReference type="AlphaFoldDB" id="A0A3D2SQC6"/>
<sequence>MKEKKIVGYILIVLFLIYIISLFVRNDNEKFNISLINNNLFIKFPNKMLVKSYAIKDYEKTNRSNTNETFEYRTILEKEYYQEVNEVVIRDISNYGIKENHAYFYIMFQEDDKNSSSKLKTLTFCLKNKEVLLKSSNEKDADFIKRCH</sequence>
<evidence type="ECO:0000313" key="3">
    <source>
        <dbReference type="Proteomes" id="UP000263596"/>
    </source>
</evidence>
<evidence type="ECO:0000256" key="1">
    <source>
        <dbReference type="SAM" id="Phobius"/>
    </source>
</evidence>
<keyword evidence="1" id="KW-1133">Transmembrane helix</keyword>
<gene>
    <name evidence="2" type="ORF">DHW29_16385</name>
</gene>
<dbReference type="EMBL" id="DPVE01000303">
    <property type="protein sequence ID" value="HCK31586.1"/>
    <property type="molecule type" value="Genomic_DNA"/>
</dbReference>
<reference evidence="2 3" key="1">
    <citation type="journal article" date="2018" name="Nat. Biotechnol.">
        <title>A standardized bacterial taxonomy based on genome phylogeny substantially revises the tree of life.</title>
        <authorList>
            <person name="Parks D.H."/>
            <person name="Chuvochina M."/>
            <person name="Waite D.W."/>
            <person name="Rinke C."/>
            <person name="Skarshewski A."/>
            <person name="Chaumeil P.A."/>
            <person name="Hugenholtz P."/>
        </authorList>
    </citation>
    <scope>NUCLEOTIDE SEQUENCE [LARGE SCALE GENOMIC DNA]</scope>
    <source>
        <strain evidence="2">UBA9669</strain>
    </source>
</reference>
<keyword evidence="1" id="KW-0812">Transmembrane</keyword>